<evidence type="ECO:0000313" key="2">
    <source>
        <dbReference type="EMBL" id="JAP32440.1"/>
    </source>
</evidence>
<organism evidence="2">
    <name type="scientific">Solanum chacoense</name>
    <name type="common">Chaco potato</name>
    <dbReference type="NCBI Taxonomy" id="4108"/>
    <lineage>
        <taxon>Eukaryota</taxon>
        <taxon>Viridiplantae</taxon>
        <taxon>Streptophyta</taxon>
        <taxon>Embryophyta</taxon>
        <taxon>Tracheophyta</taxon>
        <taxon>Spermatophyta</taxon>
        <taxon>Magnoliopsida</taxon>
        <taxon>eudicotyledons</taxon>
        <taxon>Gunneridae</taxon>
        <taxon>Pentapetalae</taxon>
        <taxon>asterids</taxon>
        <taxon>lamiids</taxon>
        <taxon>Solanales</taxon>
        <taxon>Solanaceae</taxon>
        <taxon>Solanoideae</taxon>
        <taxon>Solaneae</taxon>
        <taxon>Solanum</taxon>
    </lineage>
</organism>
<protein>
    <submittedName>
        <fullName evidence="2">Putative ovule protein</fullName>
    </submittedName>
</protein>
<keyword evidence="1" id="KW-0812">Transmembrane</keyword>
<dbReference type="AlphaFoldDB" id="A0A0V0IIS3"/>
<keyword evidence="1" id="KW-0472">Membrane</keyword>
<reference evidence="2" key="1">
    <citation type="submission" date="2015-12" db="EMBL/GenBank/DDBJ databases">
        <title>Gene expression during late stages of embryo sac development: a critical building block for successful pollen-pistil interactions.</title>
        <authorList>
            <person name="Liu Y."/>
            <person name="Joly V."/>
            <person name="Sabar M."/>
            <person name="Matton D.P."/>
        </authorList>
    </citation>
    <scope>NUCLEOTIDE SEQUENCE</scope>
</reference>
<accession>A0A0V0IIS3</accession>
<name>A0A0V0IIS3_SOLCH</name>
<evidence type="ECO:0000256" key="1">
    <source>
        <dbReference type="SAM" id="Phobius"/>
    </source>
</evidence>
<sequence>MAVLPKINNLSRLPSDASSIDVPCSLGIQVLNIENIRTLLSEKASMFTLWLASLMLYLLGVFSMFGRLI</sequence>
<dbReference type="EMBL" id="GEDG01006028">
    <property type="protein sequence ID" value="JAP32440.1"/>
    <property type="molecule type" value="Transcribed_RNA"/>
</dbReference>
<keyword evidence="1" id="KW-1133">Transmembrane helix</keyword>
<proteinExistence type="predicted"/>
<feature type="transmembrane region" description="Helical" evidence="1">
    <location>
        <begin position="47"/>
        <end position="66"/>
    </location>
</feature>